<dbReference type="RefSeq" id="WP_115816083.1">
    <property type="nucleotide sequence ID" value="NZ_CANKZP010000001.1"/>
</dbReference>
<dbReference type="EMBL" id="QRDV01000001">
    <property type="protein sequence ID" value="RED47043.1"/>
    <property type="molecule type" value="Genomic_DNA"/>
</dbReference>
<organism evidence="2 3">
    <name type="scientific">Winogradskyella eximia</name>
    <dbReference type="NCBI Taxonomy" id="262006"/>
    <lineage>
        <taxon>Bacteria</taxon>
        <taxon>Pseudomonadati</taxon>
        <taxon>Bacteroidota</taxon>
        <taxon>Flavobacteriia</taxon>
        <taxon>Flavobacteriales</taxon>
        <taxon>Flavobacteriaceae</taxon>
        <taxon>Winogradskyella</taxon>
    </lineage>
</organism>
<keyword evidence="1" id="KW-0472">Membrane</keyword>
<dbReference type="Pfam" id="PF06167">
    <property type="entry name" value="Peptidase_M90"/>
    <property type="match status" value="1"/>
</dbReference>
<evidence type="ECO:0008006" key="4">
    <source>
        <dbReference type="Google" id="ProtNLM"/>
    </source>
</evidence>
<dbReference type="InterPro" id="IPR010384">
    <property type="entry name" value="MtfA_fam"/>
</dbReference>
<dbReference type="Gene3D" id="1.10.472.150">
    <property type="entry name" value="Glucose-regulated metallo-peptidase M90, N-terminal domain"/>
    <property type="match status" value="1"/>
</dbReference>
<evidence type="ECO:0000313" key="2">
    <source>
        <dbReference type="EMBL" id="RED47043.1"/>
    </source>
</evidence>
<sequence length="285" mass="33672">MLLKTEQEKLEWELIYTYIIPIGMGIIALFILFRLVMIFQYFYARHFKKPIVTHFYFKLKKLTPIQLSILKNEYPLFGKLSDKHQSYFEHRVATFIDKTQFIGRQDLVVTEQMRVLVAATSIMLTFGFRKYLLDLLNTVILYPNEYYSEINEANHKGETNPQLKAIVFSWKDFKHGYNIGDDNLNLGIHEFGHAIHLNASMNNDVSSLVFSQGFQNLTSYLQKNPTLRENLIASKYFRAYAYTNQFEFFAVLLENFVETPKEFKSQFPHLYGYIKQMLNFKFAGY</sequence>
<protein>
    <recommendedName>
        <fullName evidence="4">Zinc-dependent peptidase</fullName>
    </recommendedName>
</protein>
<dbReference type="GO" id="GO:0004177">
    <property type="term" value="F:aminopeptidase activity"/>
    <property type="evidence" value="ECO:0007669"/>
    <property type="project" value="TreeGrafter"/>
</dbReference>
<dbReference type="InterPro" id="IPR024079">
    <property type="entry name" value="MetalloPept_cat_dom_sf"/>
</dbReference>
<accession>A0A3D9HC28</accession>
<keyword evidence="3" id="KW-1185">Reference proteome</keyword>
<evidence type="ECO:0000256" key="1">
    <source>
        <dbReference type="SAM" id="Phobius"/>
    </source>
</evidence>
<dbReference type="SUPFAM" id="SSF55486">
    <property type="entry name" value="Metalloproteases ('zincins'), catalytic domain"/>
    <property type="match status" value="1"/>
</dbReference>
<dbReference type="GO" id="GO:0008237">
    <property type="term" value="F:metallopeptidase activity"/>
    <property type="evidence" value="ECO:0007669"/>
    <property type="project" value="InterPro"/>
</dbReference>
<feature type="transmembrane region" description="Helical" evidence="1">
    <location>
        <begin position="15"/>
        <end position="39"/>
    </location>
</feature>
<dbReference type="PANTHER" id="PTHR30164:SF2">
    <property type="entry name" value="PROTEIN MTFA"/>
    <property type="match status" value="1"/>
</dbReference>
<reference evidence="2 3" key="1">
    <citation type="submission" date="2018-07" db="EMBL/GenBank/DDBJ databases">
        <title>Genomic Encyclopedia of Type Strains, Phase III (KMG-III): the genomes of soil and plant-associated and newly described type strains.</title>
        <authorList>
            <person name="Whitman W."/>
        </authorList>
    </citation>
    <scope>NUCLEOTIDE SEQUENCE [LARGE SCALE GENOMIC DNA]</scope>
    <source>
        <strain evidence="2 3">CECT 7946</strain>
    </source>
</reference>
<proteinExistence type="predicted"/>
<keyword evidence="1" id="KW-1133">Transmembrane helix</keyword>
<dbReference type="GO" id="GO:0005829">
    <property type="term" value="C:cytosol"/>
    <property type="evidence" value="ECO:0007669"/>
    <property type="project" value="TreeGrafter"/>
</dbReference>
<evidence type="ECO:0000313" key="3">
    <source>
        <dbReference type="Proteomes" id="UP000256980"/>
    </source>
</evidence>
<dbReference type="OrthoDB" id="9786424at2"/>
<dbReference type="Proteomes" id="UP000256980">
    <property type="component" value="Unassembled WGS sequence"/>
</dbReference>
<gene>
    <name evidence="2" type="ORF">DFQ10_101822</name>
</gene>
<dbReference type="PANTHER" id="PTHR30164">
    <property type="entry name" value="MTFA PEPTIDASE"/>
    <property type="match status" value="1"/>
</dbReference>
<dbReference type="CDD" id="cd20170">
    <property type="entry name" value="Peptidase_M90-like"/>
    <property type="match status" value="1"/>
</dbReference>
<dbReference type="InterPro" id="IPR042252">
    <property type="entry name" value="MtfA_N"/>
</dbReference>
<name>A0A3D9HC28_9FLAO</name>
<comment type="caution">
    <text evidence="2">The sequence shown here is derived from an EMBL/GenBank/DDBJ whole genome shotgun (WGS) entry which is preliminary data.</text>
</comment>
<dbReference type="Gene3D" id="3.40.390.10">
    <property type="entry name" value="Collagenase (Catalytic Domain)"/>
    <property type="match status" value="1"/>
</dbReference>
<keyword evidence="1" id="KW-0812">Transmembrane</keyword>
<dbReference type="AlphaFoldDB" id="A0A3D9HC28"/>